<dbReference type="Pfam" id="PF01963">
    <property type="entry name" value="TraB_PrgY_gumN"/>
    <property type="match status" value="1"/>
</dbReference>
<comment type="caution">
    <text evidence="2">The sequence shown here is derived from an EMBL/GenBank/DDBJ whole genome shotgun (WGS) entry which is preliminary data.</text>
</comment>
<gene>
    <name evidence="2" type="ORF">ABB22_14085</name>
</gene>
<accession>A0ABR5NHA3</accession>
<organism evidence="2 3">
    <name type="scientific">Stenotrophomonas nitritireducens</name>
    <dbReference type="NCBI Taxonomy" id="83617"/>
    <lineage>
        <taxon>Bacteria</taxon>
        <taxon>Pseudomonadati</taxon>
        <taxon>Pseudomonadota</taxon>
        <taxon>Gammaproteobacteria</taxon>
        <taxon>Lysobacterales</taxon>
        <taxon>Lysobacteraceae</taxon>
        <taxon>Stenotrophomonas</taxon>
    </lineage>
</organism>
<name>A0ABR5NHA3_9GAMM</name>
<feature type="compositionally biased region" description="Pro residues" evidence="1">
    <location>
        <begin position="30"/>
        <end position="41"/>
    </location>
</feature>
<reference evidence="2 3" key="1">
    <citation type="submission" date="2015-05" db="EMBL/GenBank/DDBJ databases">
        <title>Genome sequencing and analysis of members of genus Stenotrophomonas.</title>
        <authorList>
            <person name="Patil P.P."/>
            <person name="Midha S."/>
            <person name="Patil P.B."/>
        </authorList>
    </citation>
    <scope>NUCLEOTIDE SEQUENCE [LARGE SCALE GENOMIC DNA]</scope>
    <source>
        <strain evidence="2 3">DSM 12575</strain>
    </source>
</reference>
<evidence type="ECO:0000256" key="1">
    <source>
        <dbReference type="SAM" id="MobiDB-lite"/>
    </source>
</evidence>
<dbReference type="PANTHER" id="PTHR40590">
    <property type="entry name" value="CYTOPLASMIC PROTEIN-RELATED"/>
    <property type="match status" value="1"/>
</dbReference>
<dbReference type="EMBL" id="LDJG01000023">
    <property type="protein sequence ID" value="KRG55496.1"/>
    <property type="molecule type" value="Genomic_DNA"/>
</dbReference>
<feature type="region of interest" description="Disordered" evidence="1">
    <location>
        <begin position="1"/>
        <end position="41"/>
    </location>
</feature>
<dbReference type="Proteomes" id="UP000050902">
    <property type="component" value="Unassembled WGS sequence"/>
</dbReference>
<dbReference type="PANTHER" id="PTHR40590:SF1">
    <property type="entry name" value="CYTOPLASMIC PROTEIN"/>
    <property type="match status" value="1"/>
</dbReference>
<evidence type="ECO:0000313" key="2">
    <source>
        <dbReference type="EMBL" id="KRG55496.1"/>
    </source>
</evidence>
<proteinExistence type="predicted"/>
<dbReference type="CDD" id="cd14789">
    <property type="entry name" value="Tiki"/>
    <property type="match status" value="1"/>
</dbReference>
<dbReference type="InterPro" id="IPR002816">
    <property type="entry name" value="TraB/PrgY/GumN_fam"/>
</dbReference>
<evidence type="ECO:0008006" key="4">
    <source>
        <dbReference type="Google" id="ProtNLM"/>
    </source>
</evidence>
<protein>
    <recommendedName>
        <fullName evidence="4">TraB/GumN family protein</fullName>
    </recommendedName>
</protein>
<keyword evidence="3" id="KW-1185">Reference proteome</keyword>
<sequence>MGAHVMAAPAARDSAAGAAAAGSEQAPGRPRTPLPPPPLPSPAGTLPWYGVLFRVTPPAAATDIAADIGNDTGGAAPAADAVTATAADASPSQSRANWILGTIHFGSESEHGIDGARLQRLVDAAATVVNEVDVDTPIDAVLDAYRWLPPEQSLTSLIGPEGLARAHELLPEIAPDTLARMKPWLVLALLEARGERVGEDTMDVRVQHLAAAGGLPLVHLEDMPAQLRALDCVSSQEQAQVLAERLRAPSQMQDESARALVFYHRGDLWAWLADVDRMSGLGDSARAIELRARRCLIEQRNAQWLPRLLQVLAQGGSLVAVGAIHLPGYDGLLAALLRAGYRVEAQPL</sequence>
<dbReference type="InterPro" id="IPR047111">
    <property type="entry name" value="YbaP-like"/>
</dbReference>
<evidence type="ECO:0000313" key="3">
    <source>
        <dbReference type="Proteomes" id="UP000050902"/>
    </source>
</evidence>
<feature type="compositionally biased region" description="Low complexity" evidence="1">
    <location>
        <begin position="7"/>
        <end position="29"/>
    </location>
</feature>